<dbReference type="AlphaFoldDB" id="A0A0F9SHD2"/>
<dbReference type="InterPro" id="IPR001130">
    <property type="entry name" value="TatD-like"/>
</dbReference>
<dbReference type="PROSITE" id="PS01137">
    <property type="entry name" value="TATD_1"/>
    <property type="match status" value="1"/>
</dbReference>
<proteinExistence type="predicted"/>
<dbReference type="PANTHER" id="PTHR46124:SF3">
    <property type="entry name" value="HYDROLASE"/>
    <property type="match status" value="1"/>
</dbReference>
<accession>A0A0F9SHD2</accession>
<reference evidence="3" key="1">
    <citation type="journal article" date="2015" name="Nature">
        <title>Complex archaea that bridge the gap between prokaryotes and eukaryotes.</title>
        <authorList>
            <person name="Spang A."/>
            <person name="Saw J.H."/>
            <person name="Jorgensen S.L."/>
            <person name="Zaremba-Niedzwiedzka K."/>
            <person name="Martijn J."/>
            <person name="Lind A.E."/>
            <person name="van Eijk R."/>
            <person name="Schleper C."/>
            <person name="Guy L."/>
            <person name="Ettema T.J."/>
        </authorList>
    </citation>
    <scope>NUCLEOTIDE SEQUENCE</scope>
</reference>
<dbReference type="GO" id="GO:0046872">
    <property type="term" value="F:metal ion binding"/>
    <property type="evidence" value="ECO:0007669"/>
    <property type="project" value="UniProtKB-KW"/>
</dbReference>
<dbReference type="PANTHER" id="PTHR46124">
    <property type="entry name" value="D-AMINOACYL-TRNA DEACYLASE"/>
    <property type="match status" value="1"/>
</dbReference>
<dbReference type="InterPro" id="IPR032466">
    <property type="entry name" value="Metal_Hydrolase"/>
</dbReference>
<dbReference type="PIRSF" id="PIRSF005902">
    <property type="entry name" value="DNase_TatD"/>
    <property type="match status" value="1"/>
</dbReference>
<dbReference type="GO" id="GO:0016788">
    <property type="term" value="F:hydrolase activity, acting on ester bonds"/>
    <property type="evidence" value="ECO:0007669"/>
    <property type="project" value="InterPro"/>
</dbReference>
<dbReference type="FunFam" id="3.20.20.140:FF:000005">
    <property type="entry name" value="TatD family hydrolase"/>
    <property type="match status" value="1"/>
</dbReference>
<dbReference type="InterPro" id="IPR018228">
    <property type="entry name" value="DNase_TatD-rel_CS"/>
</dbReference>
<evidence type="ECO:0000256" key="2">
    <source>
        <dbReference type="ARBA" id="ARBA00022801"/>
    </source>
</evidence>
<organism evidence="3">
    <name type="scientific">marine sediment metagenome</name>
    <dbReference type="NCBI Taxonomy" id="412755"/>
    <lineage>
        <taxon>unclassified sequences</taxon>
        <taxon>metagenomes</taxon>
        <taxon>ecological metagenomes</taxon>
    </lineage>
</organism>
<sequence length="254" mass="28370">MNLIDSHCHLDFQTFDVDRAEILAHCQQLKISHIVVVGVMANTWQRLLELCDQSDLLHPALGLHPLFMGEHKAEHLAQLKSLTLTSRPVAIGEIGLDFYLPEHDKQAQIDLFTAQLNIAQQAELPVLLHVRKAHDETISLLKKHRVVGGIVHAFNGSLQQAEHYQKLGFVFGIGGVITHTKATRLRTLFSQLPLSSIVLETDAPDMPLSEMQDSRNTPENIPKILAELASLRSESEQQIATITTDNAKRILNLK</sequence>
<dbReference type="GO" id="GO:0005829">
    <property type="term" value="C:cytosol"/>
    <property type="evidence" value="ECO:0007669"/>
    <property type="project" value="TreeGrafter"/>
</dbReference>
<dbReference type="EMBL" id="LAZR01001970">
    <property type="protein sequence ID" value="KKN36366.1"/>
    <property type="molecule type" value="Genomic_DNA"/>
</dbReference>
<evidence type="ECO:0000256" key="1">
    <source>
        <dbReference type="ARBA" id="ARBA00022723"/>
    </source>
</evidence>
<evidence type="ECO:0000313" key="3">
    <source>
        <dbReference type="EMBL" id="KKN36366.1"/>
    </source>
</evidence>
<dbReference type="CDD" id="cd01310">
    <property type="entry name" value="TatD_DNAse"/>
    <property type="match status" value="1"/>
</dbReference>
<name>A0A0F9SHD2_9ZZZZ</name>
<comment type="caution">
    <text evidence="3">The sequence shown here is derived from an EMBL/GenBank/DDBJ whole genome shotgun (WGS) entry which is preliminary data.</text>
</comment>
<protein>
    <submittedName>
        <fullName evidence="3">Uncharacterized protein</fullName>
    </submittedName>
</protein>
<keyword evidence="2" id="KW-0378">Hydrolase</keyword>
<dbReference type="PROSITE" id="PS01090">
    <property type="entry name" value="TATD_2"/>
    <property type="match status" value="1"/>
</dbReference>
<keyword evidence="1" id="KW-0479">Metal-binding</keyword>
<dbReference type="SUPFAM" id="SSF51556">
    <property type="entry name" value="Metallo-dependent hydrolases"/>
    <property type="match status" value="1"/>
</dbReference>
<gene>
    <name evidence="3" type="ORF">LCGC14_0774430</name>
</gene>
<dbReference type="Pfam" id="PF01026">
    <property type="entry name" value="TatD_DNase"/>
    <property type="match status" value="1"/>
</dbReference>
<dbReference type="Gene3D" id="3.20.20.140">
    <property type="entry name" value="Metal-dependent hydrolases"/>
    <property type="match status" value="1"/>
</dbReference>